<gene>
    <name evidence="1" type="ORF">HRG_02532</name>
</gene>
<comment type="caution">
    <text evidence="1">The sequence shown here is derived from an EMBL/GenBank/DDBJ whole genome shotgun (WGS) entry which is preliminary data.</text>
</comment>
<dbReference type="EMBL" id="JAIZPD010000002">
    <property type="protein sequence ID" value="KAH0967123.1"/>
    <property type="molecule type" value="Genomic_DNA"/>
</dbReference>
<sequence length="346" mass="38051">MTTVMVTAVRPLLAKHSSLRGVSHGLSFRLAVSLGPLPLITTCLAVASSYDLSGRDITPRDYQPIDTPYDKEQNEEGIAVLDASDLDHARYGFVWSSGRTNIELLELAYGGRPYLDWSMYPNLLVEDAGAALKRRAFDQATAARLDPAFESADREDEHADHHVFAACSNSDHGLAEGALYLSTSYLLVAHQGRHHYRTPSFECFYIADAVCTPGKVVSGFPHYTISLCLDSSGHNGCSGLSAAYCTVQESHQGWPQQLFAGKDLEVADLERFLMLTAPHVRTQELTNALNAPHEDMARAFDECYGHQDGISLTPLCVDEPCDLLNQFPSNVFKVERAAKKAIRDDD</sequence>
<organism evidence="1 2">
    <name type="scientific">Hirsutella rhossiliensis</name>
    <dbReference type="NCBI Taxonomy" id="111463"/>
    <lineage>
        <taxon>Eukaryota</taxon>
        <taxon>Fungi</taxon>
        <taxon>Dikarya</taxon>
        <taxon>Ascomycota</taxon>
        <taxon>Pezizomycotina</taxon>
        <taxon>Sordariomycetes</taxon>
        <taxon>Hypocreomycetidae</taxon>
        <taxon>Hypocreales</taxon>
        <taxon>Ophiocordycipitaceae</taxon>
        <taxon>Hirsutella</taxon>
    </lineage>
</organism>
<evidence type="ECO:0000313" key="1">
    <source>
        <dbReference type="EMBL" id="KAH0967123.1"/>
    </source>
</evidence>
<dbReference type="OrthoDB" id="3515175at2759"/>
<dbReference type="GeneID" id="68351661"/>
<reference evidence="1" key="1">
    <citation type="submission" date="2021-09" db="EMBL/GenBank/DDBJ databases">
        <title>A high-quality genome of the endoparasitic fungus Hirsutella rhossiliensis with a comparison of Hirsutella genomes reveals transposable elements contributing to genome size variation.</title>
        <authorList>
            <person name="Lin R."/>
            <person name="Jiao Y."/>
            <person name="Sun X."/>
            <person name="Ling J."/>
            <person name="Xie B."/>
            <person name="Cheng X."/>
        </authorList>
    </citation>
    <scope>NUCLEOTIDE SEQUENCE</scope>
    <source>
        <strain evidence="1">HR02</strain>
    </source>
</reference>
<dbReference type="Proteomes" id="UP000824596">
    <property type="component" value="Unassembled WGS sequence"/>
</dbReference>
<protein>
    <submittedName>
        <fullName evidence="1">Uncharacterized protein</fullName>
    </submittedName>
</protein>
<dbReference type="RefSeq" id="XP_044724636.1">
    <property type="nucleotide sequence ID" value="XM_044861003.1"/>
</dbReference>
<accession>A0A9P8N3S8</accession>
<keyword evidence="2" id="KW-1185">Reference proteome</keyword>
<dbReference type="AlphaFoldDB" id="A0A9P8N3S8"/>
<evidence type="ECO:0000313" key="2">
    <source>
        <dbReference type="Proteomes" id="UP000824596"/>
    </source>
</evidence>
<proteinExistence type="predicted"/>
<name>A0A9P8N3S8_9HYPO</name>